<evidence type="ECO:0000313" key="2">
    <source>
        <dbReference type="EMBL" id="TVM36555.1"/>
    </source>
</evidence>
<dbReference type="EMBL" id="QMIF01000001">
    <property type="protein sequence ID" value="TVM36555.1"/>
    <property type="molecule type" value="Genomic_DNA"/>
</dbReference>
<dbReference type="InterPro" id="IPR002145">
    <property type="entry name" value="CopG"/>
</dbReference>
<proteinExistence type="predicted"/>
<sequence>MRPTSIRLDEETLDSLDGIAHSLGRSRQWVIQDAIEQYLRHEIWFREEVGKGLADIEAGRTHSHDEAIDAVRKLGINVE</sequence>
<dbReference type="PANTHER" id="PTHR40688">
    <property type="match status" value="1"/>
</dbReference>
<comment type="caution">
    <text evidence="2">The sequence shown here is derived from an EMBL/GenBank/DDBJ whole genome shotgun (WGS) entry which is preliminary data.</text>
</comment>
<name>A0A6P1ZPS9_9BACT</name>
<dbReference type="Pfam" id="PF01402">
    <property type="entry name" value="RHH_1"/>
    <property type="match status" value="1"/>
</dbReference>
<dbReference type="OrthoDB" id="5298181at2"/>
<dbReference type="SUPFAM" id="SSF47598">
    <property type="entry name" value="Ribbon-helix-helix"/>
    <property type="match status" value="1"/>
</dbReference>
<dbReference type="RefSeq" id="WP_144233590.1">
    <property type="nucleotide sequence ID" value="NZ_QMIF01000001.1"/>
</dbReference>
<dbReference type="AlphaFoldDB" id="A0A6P1ZPS9"/>
<protein>
    <submittedName>
        <fullName evidence="2">Toxin-antitoxin system antitoxin subunit</fullName>
    </submittedName>
</protein>
<gene>
    <name evidence="2" type="ORF">DQK91_01105</name>
</gene>
<evidence type="ECO:0000313" key="3">
    <source>
        <dbReference type="Proteomes" id="UP000434052"/>
    </source>
</evidence>
<dbReference type="InterPro" id="IPR010985">
    <property type="entry name" value="Ribbon_hlx_hlx"/>
</dbReference>
<organism evidence="2 3">
    <name type="scientific">Oceanidesulfovibrio marinus</name>
    <dbReference type="NCBI Taxonomy" id="370038"/>
    <lineage>
        <taxon>Bacteria</taxon>
        <taxon>Pseudomonadati</taxon>
        <taxon>Thermodesulfobacteriota</taxon>
        <taxon>Desulfovibrionia</taxon>
        <taxon>Desulfovibrionales</taxon>
        <taxon>Desulfovibrionaceae</taxon>
        <taxon>Oceanidesulfovibrio</taxon>
    </lineage>
</organism>
<evidence type="ECO:0000259" key="1">
    <source>
        <dbReference type="Pfam" id="PF01402"/>
    </source>
</evidence>
<dbReference type="GO" id="GO:0006355">
    <property type="term" value="P:regulation of DNA-templated transcription"/>
    <property type="evidence" value="ECO:0007669"/>
    <property type="project" value="InterPro"/>
</dbReference>
<dbReference type="InterPro" id="IPR052991">
    <property type="entry name" value="Non-func_TypeII_TA_Antitoxin"/>
</dbReference>
<dbReference type="Proteomes" id="UP000434052">
    <property type="component" value="Unassembled WGS sequence"/>
</dbReference>
<dbReference type="PANTHER" id="PTHR40688:SF2">
    <property type="entry name" value="RIBBON-HELIX-HELIX PROTEIN COPG DOMAIN-CONTAINING PROTEIN"/>
    <property type="match status" value="1"/>
</dbReference>
<dbReference type="InterPro" id="IPR013321">
    <property type="entry name" value="Arc_rbn_hlx_hlx"/>
</dbReference>
<accession>A0A6P1ZPS9</accession>
<dbReference type="Gene3D" id="1.10.1220.10">
    <property type="entry name" value="Met repressor-like"/>
    <property type="match status" value="1"/>
</dbReference>
<feature type="domain" description="Ribbon-helix-helix protein CopG" evidence="1">
    <location>
        <begin position="3"/>
        <end position="40"/>
    </location>
</feature>
<dbReference type="CDD" id="cd22233">
    <property type="entry name" value="RHH_CopAso-like"/>
    <property type="match status" value="1"/>
</dbReference>
<reference evidence="2 3" key="1">
    <citation type="submission" date="2018-06" db="EMBL/GenBank/DDBJ databases">
        <title>Complete genome of Desulfovibrio marinus P48SEP.</title>
        <authorList>
            <person name="Crispim J.S."/>
            <person name="Vidigal P.M.P."/>
            <person name="Silva L.C.F."/>
            <person name="Araujo L.C."/>
            <person name="Laguardia C.N."/>
            <person name="Dias R.S."/>
            <person name="Sousa M.P."/>
            <person name="Paula S.O."/>
            <person name="Silva C."/>
        </authorList>
    </citation>
    <scope>NUCLEOTIDE SEQUENCE [LARGE SCALE GENOMIC DNA]</scope>
    <source>
        <strain evidence="2 3">P48SEP</strain>
    </source>
</reference>